<dbReference type="CDD" id="cd22997">
    <property type="entry name" value="GT_LH"/>
    <property type="match status" value="1"/>
</dbReference>
<reference evidence="2" key="1">
    <citation type="journal article" date="2020" name="Nature">
        <title>Giant virus diversity and host interactions through global metagenomics.</title>
        <authorList>
            <person name="Schulz F."/>
            <person name="Roux S."/>
            <person name="Paez-Espino D."/>
            <person name="Jungbluth S."/>
            <person name="Walsh D.A."/>
            <person name="Denef V.J."/>
            <person name="McMahon K.D."/>
            <person name="Konstantinidis K.T."/>
            <person name="Eloe-Fadrosh E.A."/>
            <person name="Kyrpides N.C."/>
            <person name="Woyke T."/>
        </authorList>
    </citation>
    <scope>NUCLEOTIDE SEQUENCE</scope>
    <source>
        <strain evidence="2">GVMAG-S-3300013286-35</strain>
    </source>
</reference>
<dbReference type="InterPro" id="IPR057589">
    <property type="entry name" value="GT_PLOD"/>
</dbReference>
<dbReference type="AlphaFoldDB" id="A0A6C0KZ42"/>
<evidence type="ECO:0000259" key="1">
    <source>
        <dbReference type="Pfam" id="PF25342"/>
    </source>
</evidence>
<proteinExistence type="predicted"/>
<feature type="domain" description="PLOD1-3-like GT" evidence="1">
    <location>
        <begin position="42"/>
        <end position="212"/>
    </location>
</feature>
<dbReference type="Pfam" id="PF25342">
    <property type="entry name" value="GT_PLOD"/>
    <property type="match status" value="1"/>
</dbReference>
<sequence>MLHVFTLGNLINKFIHLRETASLCHLHIKYITPPTWESMFDKISYMYEAIGDIPDNDIICFIDGFDMLALASENEILEKFLKLNCDLIFGAEASCYPGFAKPGYPDLNKKTVYKYVNAGCYIGYRSAVRKFLNWKTIDEIKEYCAYGSDQFYLHEYFKYNYKEGIVTLDYGETIFQNMHLIPWSDFTIHKGRIVNKVLDTQPCFIHFNGEADILYSDIPGDNKSVLPALVDIIKQSCTTDIIFDMKKFKFKPRMPVLNSQFTYPS</sequence>
<evidence type="ECO:0000313" key="2">
    <source>
        <dbReference type="EMBL" id="QHU21937.1"/>
    </source>
</evidence>
<accession>A0A6C0KZ42</accession>
<dbReference type="EMBL" id="MN740993">
    <property type="protein sequence ID" value="QHU21937.1"/>
    <property type="molecule type" value="Genomic_DNA"/>
</dbReference>
<protein>
    <recommendedName>
        <fullName evidence="1">PLOD1-3-like GT domain-containing protein</fullName>
    </recommendedName>
</protein>
<name>A0A6C0KZ42_9ZZZZ</name>
<organism evidence="2">
    <name type="scientific">viral metagenome</name>
    <dbReference type="NCBI Taxonomy" id="1070528"/>
    <lineage>
        <taxon>unclassified sequences</taxon>
        <taxon>metagenomes</taxon>
        <taxon>organismal metagenomes</taxon>
    </lineage>
</organism>